<protein>
    <submittedName>
        <fullName evidence="1">Uncharacterized protein</fullName>
    </submittedName>
</protein>
<comment type="caution">
    <text evidence="1">The sequence shown here is derived from an EMBL/GenBank/DDBJ whole genome shotgun (WGS) entry which is preliminary data.</text>
</comment>
<organism evidence="1">
    <name type="scientific">bioreactor metagenome</name>
    <dbReference type="NCBI Taxonomy" id="1076179"/>
    <lineage>
        <taxon>unclassified sequences</taxon>
        <taxon>metagenomes</taxon>
        <taxon>ecological metagenomes</taxon>
    </lineage>
</organism>
<sequence length="53" mass="5663">MQQIVNEVTWRMRNLGRNIYLGVDACNDPAASEGMQAIIEMLDTAAQPGAAAG</sequence>
<gene>
    <name evidence="1" type="ORF">SDC9_183075</name>
</gene>
<name>A0A645H995_9ZZZZ</name>
<reference evidence="1" key="1">
    <citation type="submission" date="2019-08" db="EMBL/GenBank/DDBJ databases">
        <authorList>
            <person name="Kucharzyk K."/>
            <person name="Murdoch R.W."/>
            <person name="Higgins S."/>
            <person name="Loffler F."/>
        </authorList>
    </citation>
    <scope>NUCLEOTIDE SEQUENCE</scope>
</reference>
<dbReference type="EMBL" id="VSSQ01089251">
    <property type="protein sequence ID" value="MPN35577.1"/>
    <property type="molecule type" value="Genomic_DNA"/>
</dbReference>
<accession>A0A645H995</accession>
<dbReference type="AlphaFoldDB" id="A0A645H995"/>
<evidence type="ECO:0000313" key="1">
    <source>
        <dbReference type="EMBL" id="MPN35577.1"/>
    </source>
</evidence>
<proteinExistence type="predicted"/>